<dbReference type="OrthoDB" id="4371333at2"/>
<dbReference type="AlphaFoldDB" id="A0A1E3RCT4"/>
<evidence type="ECO:0008006" key="3">
    <source>
        <dbReference type="Google" id="ProtNLM"/>
    </source>
</evidence>
<comment type="caution">
    <text evidence="1">The sequence shown here is derived from an EMBL/GenBank/DDBJ whole genome shotgun (WGS) entry which is preliminary data.</text>
</comment>
<dbReference type="SUPFAM" id="SSF53474">
    <property type="entry name" value="alpha/beta-Hydrolases"/>
    <property type="match status" value="1"/>
</dbReference>
<evidence type="ECO:0000313" key="2">
    <source>
        <dbReference type="Proteomes" id="UP000094243"/>
    </source>
</evidence>
<name>A0A1E3RCT4_9MYCO</name>
<evidence type="ECO:0000313" key="1">
    <source>
        <dbReference type="EMBL" id="ODQ87705.1"/>
    </source>
</evidence>
<sequence>MDVILRGVTAVLLPGTGSDDDYVHRAFSAALEHAGAVMVTPAPQPDRLVAGYLDALDDAAREGVIAVGGVSIGAAVATAWALQHPARTVAVLAALPAWTGSPETAPAAMAARHSAQLLRAQGLDAATATMRASSPRWLADELARSWAGQWPSLPDAMEEAAGYVAPTCEELARLAVPMGVAGATDDPVHPVDVARQWVAVAPRAALRTITLDEMGADPAVLGAACVAALRACDFGVVGHGERDEVHRNR</sequence>
<gene>
    <name evidence="1" type="ORF">BHQ17_18610</name>
</gene>
<protein>
    <recommendedName>
        <fullName evidence="3">AB hydrolase-1 domain-containing protein</fullName>
    </recommendedName>
</protein>
<dbReference type="RefSeq" id="WP_069406639.1">
    <property type="nucleotide sequence ID" value="NZ_MIGZ01000122.1"/>
</dbReference>
<dbReference type="InterPro" id="IPR029058">
    <property type="entry name" value="AB_hydrolase_fold"/>
</dbReference>
<proteinExistence type="predicted"/>
<dbReference type="EMBL" id="MIGZ01000122">
    <property type="protein sequence ID" value="ODQ87705.1"/>
    <property type="molecule type" value="Genomic_DNA"/>
</dbReference>
<accession>A0A1E3RCT4</accession>
<reference evidence="2" key="1">
    <citation type="submission" date="2016-09" db="EMBL/GenBank/DDBJ databases">
        <authorList>
            <person name="Greninger A.L."/>
            <person name="Jerome K.R."/>
            <person name="Mcnair B."/>
            <person name="Wallis C."/>
            <person name="Fang F."/>
        </authorList>
    </citation>
    <scope>NUCLEOTIDE SEQUENCE [LARGE SCALE GENOMIC DNA]</scope>
    <source>
        <strain evidence="2">M7</strain>
    </source>
</reference>
<keyword evidence="2" id="KW-1185">Reference proteome</keyword>
<dbReference type="Gene3D" id="3.40.50.1820">
    <property type="entry name" value="alpha/beta hydrolase"/>
    <property type="match status" value="1"/>
</dbReference>
<organism evidence="1 2">
    <name type="scientific">Mycolicibacterium holsaticum</name>
    <dbReference type="NCBI Taxonomy" id="152142"/>
    <lineage>
        <taxon>Bacteria</taxon>
        <taxon>Bacillati</taxon>
        <taxon>Actinomycetota</taxon>
        <taxon>Actinomycetes</taxon>
        <taxon>Mycobacteriales</taxon>
        <taxon>Mycobacteriaceae</taxon>
        <taxon>Mycolicibacterium</taxon>
    </lineage>
</organism>
<dbReference type="Proteomes" id="UP000094243">
    <property type="component" value="Unassembled WGS sequence"/>
</dbReference>